<gene>
    <name evidence="1" type="ORF">R9X50_00562700</name>
</gene>
<dbReference type="Gene3D" id="3.40.50.1000">
    <property type="entry name" value="HAD superfamily/HAD-like"/>
    <property type="match status" value="1"/>
</dbReference>
<dbReference type="Gene3D" id="1.10.150.720">
    <property type="entry name" value="Haloacid dehalogenase-like hydrolase"/>
    <property type="match status" value="1"/>
</dbReference>
<keyword evidence="2" id="KW-1185">Reference proteome</keyword>
<dbReference type="AlphaFoldDB" id="A0AAQ3R994"/>
<name>A0AAQ3R994_9PEZI</name>
<dbReference type="InterPro" id="IPR051828">
    <property type="entry name" value="HAD-like_hydrolase_domain"/>
</dbReference>
<dbReference type="PANTHER" id="PTHR46191">
    <property type="match status" value="1"/>
</dbReference>
<organism evidence="1 2">
    <name type="scientific">Acrodontium crateriforme</name>
    <dbReference type="NCBI Taxonomy" id="150365"/>
    <lineage>
        <taxon>Eukaryota</taxon>
        <taxon>Fungi</taxon>
        <taxon>Dikarya</taxon>
        <taxon>Ascomycota</taxon>
        <taxon>Pezizomycotina</taxon>
        <taxon>Dothideomycetes</taxon>
        <taxon>Dothideomycetidae</taxon>
        <taxon>Mycosphaerellales</taxon>
        <taxon>Teratosphaeriaceae</taxon>
        <taxon>Acrodontium</taxon>
    </lineage>
</organism>
<sequence length="290" mass="32473">MAKRNLLLCFDAFGTLFKPKYHIAQQYSDVARSLGMNGFSNEAVENSFRAAFKRETKENPNYGKLQGMNASQWWTNIIHNTFKPLIGSSQKINAELAPRLIERFSSDEGYLLFPHVTRLIRQLPRTSHDASGRIVVGIITNSDDRVPDVLNALGLRVNPTRYGKSLTEENTSKTYDIDFSVMSYDVGHAKPDMRIFAAAEEMLSSSHHGRETDFSSWDKVYVGDEFKNDVLGALEAGWNAVLIDRETPGKNRDVTWLDGGEPGDLLTMFGTSKAVGFSSLANLAKWLPEK</sequence>
<evidence type="ECO:0000313" key="1">
    <source>
        <dbReference type="EMBL" id="WPH02759.1"/>
    </source>
</evidence>
<dbReference type="PANTHER" id="PTHR46191:SF2">
    <property type="entry name" value="HALOACID DEHALOGENASE-LIKE HYDROLASE DOMAIN-CONTAINING PROTEIN 3"/>
    <property type="match status" value="1"/>
</dbReference>
<evidence type="ECO:0000313" key="2">
    <source>
        <dbReference type="Proteomes" id="UP001303373"/>
    </source>
</evidence>
<protein>
    <submittedName>
        <fullName evidence="1">HAD superfamily protein</fullName>
    </submittedName>
</protein>
<proteinExistence type="predicted"/>
<dbReference type="InterPro" id="IPR044924">
    <property type="entry name" value="HAD-SF_hydro_IA_REG-2-like_cap"/>
</dbReference>
<reference evidence="1 2" key="1">
    <citation type="submission" date="2023-11" db="EMBL/GenBank/DDBJ databases">
        <title>An acidophilic fungus is an integral part of prey digestion in a carnivorous sundew plant.</title>
        <authorList>
            <person name="Tsai I.J."/>
        </authorList>
    </citation>
    <scope>NUCLEOTIDE SEQUENCE [LARGE SCALE GENOMIC DNA]</scope>
    <source>
        <strain evidence="1">169a</strain>
    </source>
</reference>
<dbReference type="InterPro" id="IPR036412">
    <property type="entry name" value="HAD-like_sf"/>
</dbReference>
<accession>A0AAQ3R994</accession>
<dbReference type="SUPFAM" id="SSF56784">
    <property type="entry name" value="HAD-like"/>
    <property type="match status" value="1"/>
</dbReference>
<dbReference type="Proteomes" id="UP001303373">
    <property type="component" value="Chromosome 9"/>
</dbReference>
<dbReference type="InterPro" id="IPR023214">
    <property type="entry name" value="HAD_sf"/>
</dbReference>
<dbReference type="GO" id="GO:0005634">
    <property type="term" value="C:nucleus"/>
    <property type="evidence" value="ECO:0007669"/>
    <property type="project" value="TreeGrafter"/>
</dbReference>
<dbReference type="Pfam" id="PF00702">
    <property type="entry name" value="Hydrolase"/>
    <property type="match status" value="1"/>
</dbReference>
<dbReference type="EMBL" id="CP138588">
    <property type="protein sequence ID" value="WPH02759.1"/>
    <property type="molecule type" value="Genomic_DNA"/>
</dbReference>